<keyword evidence="3" id="KW-1185">Reference proteome</keyword>
<gene>
    <name evidence="1" type="ORF">DCAR_027485</name>
    <name evidence="2" type="ORF">DCAR_0832045</name>
</gene>
<reference evidence="2" key="2">
    <citation type="submission" date="2022-03" db="EMBL/GenBank/DDBJ databases">
        <title>Draft title - Genomic analysis of global carrot germplasm unveils the trajectory of domestication and the origin of high carotenoid orange carrot.</title>
        <authorList>
            <person name="Iorizzo M."/>
            <person name="Ellison S."/>
            <person name="Senalik D."/>
            <person name="Macko-Podgorni A."/>
            <person name="Grzebelus D."/>
            <person name="Bostan H."/>
            <person name="Rolling W."/>
            <person name="Curaba J."/>
            <person name="Simon P."/>
        </authorList>
    </citation>
    <scope>NUCLEOTIDE SEQUENCE</scope>
    <source>
        <tissue evidence="2">Leaf</tissue>
    </source>
</reference>
<evidence type="ECO:0000313" key="1">
    <source>
        <dbReference type="EMBL" id="KZM85093.1"/>
    </source>
</evidence>
<reference evidence="1" key="1">
    <citation type="journal article" date="2016" name="Nat. Genet.">
        <title>A high-quality carrot genome assembly provides new insights into carotenoid accumulation and asterid genome evolution.</title>
        <authorList>
            <person name="Iorizzo M."/>
            <person name="Ellison S."/>
            <person name="Senalik D."/>
            <person name="Zeng P."/>
            <person name="Satapoomin P."/>
            <person name="Huang J."/>
            <person name="Bowman M."/>
            <person name="Iovene M."/>
            <person name="Sanseverino W."/>
            <person name="Cavagnaro P."/>
            <person name="Yildiz M."/>
            <person name="Macko-Podgorni A."/>
            <person name="Moranska E."/>
            <person name="Grzebelus E."/>
            <person name="Grzebelus D."/>
            <person name="Ashrafi H."/>
            <person name="Zheng Z."/>
            <person name="Cheng S."/>
            <person name="Spooner D."/>
            <person name="Van Deynze A."/>
            <person name="Simon P."/>
        </authorList>
    </citation>
    <scope>NUCLEOTIDE SEQUENCE [LARGE SCALE GENOMIC DNA]</scope>
    <source>
        <tissue evidence="1">Leaf</tissue>
    </source>
</reference>
<dbReference type="Proteomes" id="UP000077755">
    <property type="component" value="Chromosome 8"/>
</dbReference>
<dbReference type="AlphaFoldDB" id="A0A175YNP8"/>
<dbReference type="Gramene" id="KZM85093">
    <property type="protein sequence ID" value="KZM85093"/>
    <property type="gene ID" value="DCAR_027485"/>
</dbReference>
<accession>A0A175YNP8</accession>
<protein>
    <submittedName>
        <fullName evidence="1">Uncharacterized protein</fullName>
    </submittedName>
</protein>
<name>A0A175YNP8_DAUCS</name>
<dbReference type="EMBL" id="LNRQ01000008">
    <property type="protein sequence ID" value="KZM85093.1"/>
    <property type="molecule type" value="Genomic_DNA"/>
</dbReference>
<organism evidence="1">
    <name type="scientific">Daucus carota subsp. sativus</name>
    <name type="common">Carrot</name>
    <dbReference type="NCBI Taxonomy" id="79200"/>
    <lineage>
        <taxon>Eukaryota</taxon>
        <taxon>Viridiplantae</taxon>
        <taxon>Streptophyta</taxon>
        <taxon>Embryophyta</taxon>
        <taxon>Tracheophyta</taxon>
        <taxon>Spermatophyta</taxon>
        <taxon>Magnoliopsida</taxon>
        <taxon>eudicotyledons</taxon>
        <taxon>Gunneridae</taxon>
        <taxon>Pentapetalae</taxon>
        <taxon>asterids</taxon>
        <taxon>campanulids</taxon>
        <taxon>Apiales</taxon>
        <taxon>Apiaceae</taxon>
        <taxon>Apioideae</taxon>
        <taxon>Scandiceae</taxon>
        <taxon>Daucinae</taxon>
        <taxon>Daucus</taxon>
        <taxon>Daucus sect. Daucus</taxon>
    </lineage>
</organism>
<evidence type="ECO:0000313" key="3">
    <source>
        <dbReference type="Proteomes" id="UP000077755"/>
    </source>
</evidence>
<evidence type="ECO:0000313" key="2">
    <source>
        <dbReference type="EMBL" id="WOH12540.1"/>
    </source>
</evidence>
<dbReference type="EMBL" id="CP093350">
    <property type="protein sequence ID" value="WOH12540.1"/>
    <property type="molecule type" value="Genomic_DNA"/>
</dbReference>
<proteinExistence type="predicted"/>
<sequence>MKLYQMIINQVSVVSNSSKWSRSNLSFSYFENIDGCKEDIRRPEKKEKNNQKECFRVPLLYDTCKEVFENDDPRIISFPRERPKA</sequence>